<evidence type="ECO:0000259" key="8">
    <source>
        <dbReference type="Pfam" id="PF01052"/>
    </source>
</evidence>
<dbReference type="GO" id="GO:0005886">
    <property type="term" value="C:plasma membrane"/>
    <property type="evidence" value="ECO:0007669"/>
    <property type="project" value="UniProtKB-SubCell"/>
</dbReference>
<comment type="function">
    <text evidence="7">FliN is one of three proteins (FliG, FliN, FliM) that form the rotor-mounted switch complex (C ring), located at the base of the basal body. This complex interacts with the CheY and CheZ chemotaxis proteins, in addition to contacting components of the motor that determine the direction of flagellar rotation.</text>
</comment>
<comment type="subcellular location">
    <subcellularLocation>
        <location evidence="7">Cell membrane</location>
        <topology evidence="7">Peripheral membrane protein</topology>
        <orientation evidence="7">Cytoplasmic side</orientation>
    </subcellularLocation>
    <subcellularLocation>
        <location evidence="7">Bacterial flagellum basal body</location>
    </subcellularLocation>
</comment>
<dbReference type="PANTHER" id="PTHR43484">
    <property type="match status" value="1"/>
</dbReference>
<dbReference type="GO" id="GO:0003774">
    <property type="term" value="F:cytoskeletal motor activity"/>
    <property type="evidence" value="ECO:0007669"/>
    <property type="project" value="UniProtKB-UniRule"/>
</dbReference>
<dbReference type="InterPro" id="IPR036429">
    <property type="entry name" value="SpoA-like_sf"/>
</dbReference>
<dbReference type="PANTHER" id="PTHR43484:SF1">
    <property type="entry name" value="FLAGELLAR MOTOR SWITCH PROTEIN FLIN"/>
    <property type="match status" value="1"/>
</dbReference>
<evidence type="ECO:0000256" key="7">
    <source>
        <dbReference type="RuleBase" id="RU362074"/>
    </source>
</evidence>
<gene>
    <name evidence="9" type="primary">fliN</name>
    <name evidence="9" type="ORF">J2R62_04350</name>
</gene>
<dbReference type="InterPro" id="IPR012826">
    <property type="entry name" value="FliN"/>
</dbReference>
<comment type="caution">
    <text evidence="9">The sequence shown here is derived from an EMBL/GenBank/DDBJ whole genome shotgun (WGS) entry which is preliminary data.</text>
</comment>
<dbReference type="AlphaFoldDB" id="A0A8I1W412"/>
<keyword evidence="9" id="KW-0969">Cilium</keyword>
<dbReference type="Pfam" id="PF01052">
    <property type="entry name" value="FliMN_C"/>
    <property type="match status" value="1"/>
</dbReference>
<keyword evidence="6 7" id="KW-0472">Membrane</keyword>
<reference evidence="9" key="1">
    <citation type="submission" date="2021-03" db="EMBL/GenBank/DDBJ databases">
        <title>Plesiomonas shigelloides zfcc0051, isolated from zebrafish feces.</title>
        <authorList>
            <person name="Vanderhoek Z."/>
            <person name="Gaulke C."/>
        </authorList>
    </citation>
    <scope>NUCLEOTIDE SEQUENCE</scope>
    <source>
        <strain evidence="9">Zfcc0051</strain>
    </source>
</reference>
<sequence length="121" mass="12992">MSETLNDLNLDLNDLDMGDLAAETPASAPEAASFPTDMKFIRNIPVKLTLEVGSTELMIGDLMSIGRGTVIELDKLNGEPMDVKVNGTLLGHAEVVIVNNKYGLRLTNVVDSDDMLKGLSC</sequence>
<keyword evidence="9" id="KW-0966">Cell projection</keyword>
<evidence type="ECO:0000256" key="1">
    <source>
        <dbReference type="ARBA" id="ARBA00009226"/>
    </source>
</evidence>
<evidence type="ECO:0000313" key="10">
    <source>
        <dbReference type="Proteomes" id="UP000664658"/>
    </source>
</evidence>
<evidence type="ECO:0000256" key="4">
    <source>
        <dbReference type="ARBA" id="ARBA00022500"/>
    </source>
</evidence>
<keyword evidence="5 7" id="KW-0283">Flagellar rotation</keyword>
<dbReference type="GO" id="GO:0006935">
    <property type="term" value="P:chemotaxis"/>
    <property type="evidence" value="ECO:0007669"/>
    <property type="project" value="UniProtKB-KW"/>
</dbReference>
<dbReference type="InterPro" id="IPR051469">
    <property type="entry name" value="FliN/MopA/SpaO"/>
</dbReference>
<dbReference type="GO" id="GO:0009425">
    <property type="term" value="C:bacterial-type flagellum basal body"/>
    <property type="evidence" value="ECO:0007669"/>
    <property type="project" value="UniProtKB-SubCell"/>
</dbReference>
<dbReference type="GO" id="GO:0071973">
    <property type="term" value="P:bacterial-type flagellum-dependent cell motility"/>
    <property type="evidence" value="ECO:0007669"/>
    <property type="project" value="UniProtKB-UniRule"/>
</dbReference>
<organism evidence="9 10">
    <name type="scientific">Plesiomonas shigelloides</name>
    <name type="common">Aeromonas shigelloides</name>
    <dbReference type="NCBI Taxonomy" id="703"/>
    <lineage>
        <taxon>Bacteria</taxon>
        <taxon>Pseudomonadati</taxon>
        <taxon>Pseudomonadota</taxon>
        <taxon>Gammaproteobacteria</taxon>
        <taxon>Enterobacterales</taxon>
        <taxon>Enterobacteriaceae</taxon>
        <taxon>Plesiomonas</taxon>
    </lineage>
</organism>
<dbReference type="EMBL" id="JAFNAA010000003">
    <property type="protein sequence ID" value="MBO1107462.1"/>
    <property type="molecule type" value="Genomic_DNA"/>
</dbReference>
<protein>
    <recommendedName>
        <fullName evidence="2 7">Flagellar motor switch protein FliN</fullName>
    </recommendedName>
</protein>
<dbReference type="NCBIfam" id="TIGR02480">
    <property type="entry name" value="fliN"/>
    <property type="match status" value="1"/>
</dbReference>
<evidence type="ECO:0000256" key="3">
    <source>
        <dbReference type="ARBA" id="ARBA00022475"/>
    </source>
</evidence>
<keyword evidence="9" id="KW-0282">Flagellum</keyword>
<keyword evidence="3 7" id="KW-1003">Cell membrane</keyword>
<feature type="domain" description="Flagellar motor switch protein FliN-like C-terminal" evidence="8">
    <location>
        <begin position="41"/>
        <end position="110"/>
    </location>
</feature>
<dbReference type="SUPFAM" id="SSF101801">
    <property type="entry name" value="Surface presentation of antigens (SPOA)"/>
    <property type="match status" value="1"/>
</dbReference>
<name>A0A8I1W412_PLESH</name>
<evidence type="ECO:0000256" key="6">
    <source>
        <dbReference type="ARBA" id="ARBA00023136"/>
    </source>
</evidence>
<dbReference type="Gene3D" id="2.30.330.10">
    <property type="entry name" value="SpoA-like"/>
    <property type="match status" value="1"/>
</dbReference>
<keyword evidence="7" id="KW-0975">Bacterial flagellum</keyword>
<evidence type="ECO:0000313" key="9">
    <source>
        <dbReference type="EMBL" id="MBO1107462.1"/>
    </source>
</evidence>
<dbReference type="InterPro" id="IPR001543">
    <property type="entry name" value="FliN-like_C"/>
</dbReference>
<keyword evidence="4 7" id="KW-0145">Chemotaxis</keyword>
<dbReference type="InterPro" id="IPR001172">
    <property type="entry name" value="FliN_T3SS_HrcQb"/>
</dbReference>
<evidence type="ECO:0000256" key="2">
    <source>
        <dbReference type="ARBA" id="ARBA00021897"/>
    </source>
</evidence>
<dbReference type="PRINTS" id="PR00956">
    <property type="entry name" value="FLGMOTORFLIN"/>
</dbReference>
<dbReference type="Proteomes" id="UP000664658">
    <property type="component" value="Unassembled WGS sequence"/>
</dbReference>
<proteinExistence type="inferred from homology"/>
<evidence type="ECO:0000256" key="5">
    <source>
        <dbReference type="ARBA" id="ARBA00022779"/>
    </source>
</evidence>
<accession>A0A8I1W412</accession>
<comment type="similarity">
    <text evidence="1 7">Belongs to the FliN/MopA/SpaO family.</text>
</comment>